<reference evidence="2 3" key="1">
    <citation type="submission" date="2019-06" db="EMBL/GenBank/DDBJ databases">
        <title>Sequencing the genomes of 1000 actinobacteria strains.</title>
        <authorList>
            <person name="Klenk H.-P."/>
        </authorList>
    </citation>
    <scope>NUCLEOTIDE SEQUENCE [LARGE SCALE GENOMIC DNA]</scope>
    <source>
        <strain evidence="2 3">DSM 45928</strain>
    </source>
</reference>
<sequence length="716" mass="80175">MKLYELAAGIDGPSQLPARDQEIHTQLALQAGIPITGLLERYQKLSVKARTSLEMDRTNPFTGDGDPDAWTSTFQRLFTDPVPIVADGDATPFDRLATEPVKPVDVGPVITVVVTSYCPDHTLVTAVKSICHQTWQNLEVLIVDDGSGDDYIPILEQAQAIDERVRLIRLDQNGGTYRARNAAFDAATGEFVTIQDSDDWSHPRRLEQQVAPLLRDEQLMATTSDGLKVTENLMAVRVGRAAIEICTASLMFRRRVVMDRIGYLDEVRKAADTEFCHRIKAAFGSKAVKHLKDQVHTVIRLSPVSLSRAEFQAGWMHPARAAYRSAYGLWHEDIRGGADSYLPKHQINRRFFAPPHFLGAIDKRSYDVVFAADWRAYGGPQKSMIEEITALTDRGLRVAVTHFEAFRFMTIHRKPLCTPVQRLINSGVVDQVLPTDDVDIDLLILRYPPILQFAGGQTHRLRPNKLIILGNQAPAEDDGTDQRYVPRTCDEAAAEWFGTEAIWCPQGPTVRTALSPPALEPSKVASFDMPGIIDASSWSVPRTGFRGPRPIIGRHSRDHWTKWPAGRGSLLTVYPDSPNVDVRFMGGATTARALLDGEDLPLNWVAYDYDEVSVPSFLHQLDFYVYFPHPKQIEAFGRTILEALAAGCVTLLPHHFANTFGEGAIYCTPDEVPSLIDKYYSDEAAFLRQSHTAREQVERRYSHQSYYDLITTILKR</sequence>
<evidence type="ECO:0000259" key="1">
    <source>
        <dbReference type="Pfam" id="PF00535"/>
    </source>
</evidence>
<dbReference type="Pfam" id="PF00535">
    <property type="entry name" value="Glycos_transf_2"/>
    <property type="match status" value="1"/>
</dbReference>
<dbReference type="InterPro" id="IPR001173">
    <property type="entry name" value="Glyco_trans_2-like"/>
</dbReference>
<name>A0A543AZK9_9ACTN</name>
<dbReference type="InParanoid" id="A0A543AZK9"/>
<dbReference type="EMBL" id="VFOW01000001">
    <property type="protein sequence ID" value="TQL78023.1"/>
    <property type="molecule type" value="Genomic_DNA"/>
</dbReference>
<keyword evidence="2" id="KW-0808">Transferase</keyword>
<dbReference type="AlphaFoldDB" id="A0A543AZK9"/>
<dbReference type="GO" id="GO:0016740">
    <property type="term" value="F:transferase activity"/>
    <property type="evidence" value="ECO:0007669"/>
    <property type="project" value="UniProtKB-KW"/>
</dbReference>
<dbReference type="InterPro" id="IPR029044">
    <property type="entry name" value="Nucleotide-diphossugar_trans"/>
</dbReference>
<dbReference type="SUPFAM" id="SSF53756">
    <property type="entry name" value="UDP-Glycosyltransferase/glycogen phosphorylase"/>
    <property type="match status" value="1"/>
</dbReference>
<dbReference type="Proteomes" id="UP000317043">
    <property type="component" value="Unassembled WGS sequence"/>
</dbReference>
<dbReference type="SUPFAM" id="SSF53448">
    <property type="entry name" value="Nucleotide-diphospho-sugar transferases"/>
    <property type="match status" value="1"/>
</dbReference>
<dbReference type="PANTHER" id="PTHR43685">
    <property type="entry name" value="GLYCOSYLTRANSFERASE"/>
    <property type="match status" value="1"/>
</dbReference>
<protein>
    <submittedName>
        <fullName evidence="2">Glycosyltransferase involved in cell wall biosynthesis</fullName>
    </submittedName>
</protein>
<feature type="domain" description="Glycosyltransferase 2-like" evidence="1">
    <location>
        <begin position="111"/>
        <end position="218"/>
    </location>
</feature>
<keyword evidence="3" id="KW-1185">Reference proteome</keyword>
<gene>
    <name evidence="2" type="ORF">FB566_3598</name>
</gene>
<dbReference type="InterPro" id="IPR050834">
    <property type="entry name" value="Glycosyltransf_2"/>
</dbReference>
<organism evidence="2 3">
    <name type="scientific">Stackebrandtia endophytica</name>
    <dbReference type="NCBI Taxonomy" id="1496996"/>
    <lineage>
        <taxon>Bacteria</taxon>
        <taxon>Bacillati</taxon>
        <taxon>Actinomycetota</taxon>
        <taxon>Actinomycetes</taxon>
        <taxon>Glycomycetales</taxon>
        <taxon>Glycomycetaceae</taxon>
        <taxon>Stackebrandtia</taxon>
    </lineage>
</organism>
<accession>A0A543AZK9</accession>
<comment type="caution">
    <text evidence="2">The sequence shown here is derived from an EMBL/GenBank/DDBJ whole genome shotgun (WGS) entry which is preliminary data.</text>
</comment>
<evidence type="ECO:0000313" key="2">
    <source>
        <dbReference type="EMBL" id="TQL78023.1"/>
    </source>
</evidence>
<dbReference type="Gene3D" id="3.90.550.10">
    <property type="entry name" value="Spore Coat Polysaccharide Biosynthesis Protein SpsA, Chain A"/>
    <property type="match status" value="1"/>
</dbReference>
<dbReference type="Gene3D" id="3.40.50.2000">
    <property type="entry name" value="Glycogen Phosphorylase B"/>
    <property type="match status" value="1"/>
</dbReference>
<dbReference type="PANTHER" id="PTHR43685:SF11">
    <property type="entry name" value="GLYCOSYLTRANSFERASE TAGX-RELATED"/>
    <property type="match status" value="1"/>
</dbReference>
<evidence type="ECO:0000313" key="3">
    <source>
        <dbReference type="Proteomes" id="UP000317043"/>
    </source>
</evidence>
<dbReference type="CDD" id="cd00761">
    <property type="entry name" value="Glyco_tranf_GTA_type"/>
    <property type="match status" value="1"/>
</dbReference>
<proteinExistence type="predicted"/>